<evidence type="ECO:0000259" key="2">
    <source>
        <dbReference type="PROSITE" id="PS51390"/>
    </source>
</evidence>
<dbReference type="InterPro" id="IPR008197">
    <property type="entry name" value="WAP_dom"/>
</dbReference>
<dbReference type="Proteomes" id="UP000694547">
    <property type="component" value="Chromosome 4"/>
</dbReference>
<feature type="domain" description="WAP" evidence="2">
    <location>
        <begin position="21"/>
        <end position="70"/>
    </location>
</feature>
<reference evidence="3 4" key="1">
    <citation type="submission" date="2018-10" db="EMBL/GenBank/DDBJ databases">
        <title>Improved assembly of the deer mouse Peromyscus maniculatus genome.</title>
        <authorList>
            <person name="Lassance J.-M."/>
            <person name="Hoekstra H.E."/>
        </authorList>
    </citation>
    <scope>NUCLEOTIDE SEQUENCE [LARGE SCALE GENOMIC DNA]</scope>
</reference>
<dbReference type="Pfam" id="PF00095">
    <property type="entry name" value="WAP"/>
    <property type="match status" value="1"/>
</dbReference>
<keyword evidence="1" id="KW-0732">Signal</keyword>
<reference evidence="3" key="2">
    <citation type="submission" date="2025-08" db="UniProtKB">
        <authorList>
            <consortium name="Ensembl"/>
        </authorList>
    </citation>
    <scope>IDENTIFICATION</scope>
</reference>
<protein>
    <recommendedName>
        <fullName evidence="2">WAP domain-containing protein</fullName>
    </recommendedName>
</protein>
<feature type="chain" id="PRO_5034799859" description="WAP domain-containing protein" evidence="1">
    <location>
        <begin position="22"/>
        <end position="77"/>
    </location>
</feature>
<dbReference type="GO" id="GO:0030414">
    <property type="term" value="F:peptidase inhibitor activity"/>
    <property type="evidence" value="ECO:0007669"/>
    <property type="project" value="InterPro"/>
</dbReference>
<feature type="signal peptide" evidence="1">
    <location>
        <begin position="1"/>
        <end position="21"/>
    </location>
</feature>
<dbReference type="InterPro" id="IPR036645">
    <property type="entry name" value="Elafin-like_sf"/>
</dbReference>
<dbReference type="Gene3D" id="4.10.75.10">
    <property type="entry name" value="Elafin-like"/>
    <property type="match status" value="1"/>
</dbReference>
<dbReference type="PROSITE" id="PS51390">
    <property type="entry name" value="WAP"/>
    <property type="match status" value="1"/>
</dbReference>
<evidence type="ECO:0000313" key="4">
    <source>
        <dbReference type="Proteomes" id="UP000694547"/>
    </source>
</evidence>
<reference evidence="3" key="3">
    <citation type="submission" date="2025-09" db="UniProtKB">
        <authorList>
            <consortium name="Ensembl"/>
        </authorList>
    </citation>
    <scope>IDENTIFICATION</scope>
</reference>
<dbReference type="Ensembl" id="ENSPEMT00000042223.1">
    <property type="protein sequence ID" value="ENSPEMP00000032385.1"/>
    <property type="gene ID" value="ENSPEMG00000027524.1"/>
</dbReference>
<organism evidence="3 4">
    <name type="scientific">Peromyscus maniculatus bairdii</name>
    <name type="common">Prairie deer mouse</name>
    <dbReference type="NCBI Taxonomy" id="230844"/>
    <lineage>
        <taxon>Eukaryota</taxon>
        <taxon>Metazoa</taxon>
        <taxon>Chordata</taxon>
        <taxon>Craniata</taxon>
        <taxon>Vertebrata</taxon>
        <taxon>Euteleostomi</taxon>
        <taxon>Mammalia</taxon>
        <taxon>Eutheria</taxon>
        <taxon>Euarchontoglires</taxon>
        <taxon>Glires</taxon>
        <taxon>Rodentia</taxon>
        <taxon>Myomorpha</taxon>
        <taxon>Muroidea</taxon>
        <taxon>Cricetidae</taxon>
        <taxon>Neotominae</taxon>
        <taxon>Peromyscus</taxon>
    </lineage>
</organism>
<dbReference type="PRINTS" id="PR00003">
    <property type="entry name" value="4DISULPHCORE"/>
</dbReference>
<dbReference type="GO" id="GO:0005576">
    <property type="term" value="C:extracellular region"/>
    <property type="evidence" value="ECO:0007669"/>
    <property type="project" value="InterPro"/>
</dbReference>
<dbReference type="AlphaFoldDB" id="A0A8C8UIP1"/>
<sequence>MRPDSILVLAALLLSSALVAGDEVNGEGVCPMDNGRCIRRQPPHCKSDEDCAGQEKCCYLHCGYKCVQPVKPEELCK</sequence>
<dbReference type="SUPFAM" id="SSF57256">
    <property type="entry name" value="Elafin-like"/>
    <property type="match status" value="1"/>
</dbReference>
<dbReference type="SMART" id="SM00217">
    <property type="entry name" value="WAP"/>
    <property type="match status" value="1"/>
</dbReference>
<accession>A0A8C8UIP1</accession>
<evidence type="ECO:0000313" key="3">
    <source>
        <dbReference type="Ensembl" id="ENSPEMP00000032385.1"/>
    </source>
</evidence>
<evidence type="ECO:0000256" key="1">
    <source>
        <dbReference type="SAM" id="SignalP"/>
    </source>
</evidence>
<proteinExistence type="predicted"/>
<name>A0A8C8UIP1_PERMB</name>
<keyword evidence="4" id="KW-1185">Reference proteome</keyword>
<dbReference type="GeneTree" id="ENSGT00950000184089"/>